<dbReference type="GO" id="GO:0005634">
    <property type="term" value="C:nucleus"/>
    <property type="evidence" value="ECO:0007669"/>
    <property type="project" value="TreeGrafter"/>
</dbReference>
<dbReference type="InterPro" id="IPR013922">
    <property type="entry name" value="Cyclin_PHO80-like"/>
</dbReference>
<dbReference type="CDD" id="cd20557">
    <property type="entry name" value="CYCLIN_ScPCL1-like"/>
    <property type="match status" value="1"/>
</dbReference>
<dbReference type="Gene3D" id="1.10.472.10">
    <property type="entry name" value="Cyclin-like"/>
    <property type="match status" value="1"/>
</dbReference>
<evidence type="ECO:0000256" key="1">
    <source>
        <dbReference type="SAM" id="MobiDB-lite"/>
    </source>
</evidence>
<dbReference type="SUPFAM" id="SSF47954">
    <property type="entry name" value="Cyclin-like"/>
    <property type="match status" value="1"/>
</dbReference>
<protein>
    <recommendedName>
        <fullName evidence="4">Cyclin N-terminal domain-containing protein</fullName>
    </recommendedName>
</protein>
<comment type="caution">
    <text evidence="2">The sequence shown here is derived from an EMBL/GenBank/DDBJ whole genome shotgun (WGS) entry which is preliminary data.</text>
</comment>
<dbReference type="GO" id="GO:0019901">
    <property type="term" value="F:protein kinase binding"/>
    <property type="evidence" value="ECO:0007669"/>
    <property type="project" value="InterPro"/>
</dbReference>
<dbReference type="FunCoup" id="D3BC53">
    <property type="interactions" value="3"/>
</dbReference>
<feature type="region of interest" description="Disordered" evidence="1">
    <location>
        <begin position="198"/>
        <end position="243"/>
    </location>
</feature>
<dbReference type="PANTHER" id="PTHR15615:SF35">
    <property type="entry name" value="CYCLIN N-TERMINAL DOMAIN-CONTAINING PROTEIN"/>
    <property type="match status" value="1"/>
</dbReference>
<name>D3BC53_HETP5</name>
<gene>
    <name evidence="2" type="ORF">PPL_06075</name>
</gene>
<dbReference type="InParanoid" id="D3BC53"/>
<accession>D3BC53</accession>
<dbReference type="GO" id="GO:0000307">
    <property type="term" value="C:cyclin-dependent protein kinase holoenzyme complex"/>
    <property type="evidence" value="ECO:0007669"/>
    <property type="project" value="TreeGrafter"/>
</dbReference>
<evidence type="ECO:0000313" key="2">
    <source>
        <dbReference type="EMBL" id="EFA81236.1"/>
    </source>
</evidence>
<dbReference type="EMBL" id="ADBJ01000026">
    <property type="protein sequence ID" value="EFA81236.1"/>
    <property type="molecule type" value="Genomic_DNA"/>
</dbReference>
<organism evidence="2 3">
    <name type="scientific">Heterostelium pallidum (strain ATCC 26659 / Pp 5 / PN500)</name>
    <name type="common">Cellular slime mold</name>
    <name type="synonym">Polysphondylium pallidum</name>
    <dbReference type="NCBI Taxonomy" id="670386"/>
    <lineage>
        <taxon>Eukaryota</taxon>
        <taxon>Amoebozoa</taxon>
        <taxon>Evosea</taxon>
        <taxon>Eumycetozoa</taxon>
        <taxon>Dictyostelia</taxon>
        <taxon>Acytosteliales</taxon>
        <taxon>Acytosteliaceae</taxon>
        <taxon>Heterostelium</taxon>
    </lineage>
</organism>
<evidence type="ECO:0008006" key="4">
    <source>
        <dbReference type="Google" id="ProtNLM"/>
    </source>
</evidence>
<dbReference type="OMA" id="FEFPVKD"/>
<proteinExistence type="predicted"/>
<dbReference type="RefSeq" id="XP_020433354.1">
    <property type="nucleotide sequence ID" value="XM_020576942.1"/>
</dbReference>
<sequence>MSSVYHSKASVYQQIFKKIYNQTYGKQKSKWEYFVLGLRVYQWLSDHDPNYTNNLLYDKILEAIDEIFDIILSLLEMMKAPPSLLSSVVYYANKFVSRTGIKHNQLFNLLLTSTIVTLKFWSESTPINNRILADIFEFPVQDINLMERRFLTGIDYHLIITEEQIEIFLSKIDITSTLKQSLPTPSATNYKNINMKQQVTPPVSPTTSAVVSNSAQSQHPGRLTSSKRAPSNSNLKCMEPQPNVGYVNPPSTAYANC</sequence>
<dbReference type="PANTHER" id="PTHR15615">
    <property type="match status" value="1"/>
</dbReference>
<evidence type="ECO:0000313" key="3">
    <source>
        <dbReference type="Proteomes" id="UP000001396"/>
    </source>
</evidence>
<dbReference type="Proteomes" id="UP000001396">
    <property type="component" value="Unassembled WGS sequence"/>
</dbReference>
<feature type="compositionally biased region" description="Polar residues" evidence="1">
    <location>
        <begin position="198"/>
        <end position="235"/>
    </location>
</feature>
<dbReference type="GO" id="GO:0016538">
    <property type="term" value="F:cyclin-dependent protein serine/threonine kinase regulator activity"/>
    <property type="evidence" value="ECO:0007669"/>
    <property type="project" value="TreeGrafter"/>
</dbReference>
<keyword evidence="3" id="KW-1185">Reference proteome</keyword>
<reference evidence="2 3" key="1">
    <citation type="journal article" date="2011" name="Genome Res.">
        <title>Phylogeny-wide analysis of social amoeba genomes highlights ancient origins for complex intercellular communication.</title>
        <authorList>
            <person name="Heidel A.J."/>
            <person name="Lawal H.M."/>
            <person name="Felder M."/>
            <person name="Schilde C."/>
            <person name="Helps N.R."/>
            <person name="Tunggal B."/>
            <person name="Rivero F."/>
            <person name="John U."/>
            <person name="Schleicher M."/>
            <person name="Eichinger L."/>
            <person name="Platzer M."/>
            <person name="Noegel A.A."/>
            <person name="Schaap P."/>
            <person name="Gloeckner G."/>
        </authorList>
    </citation>
    <scope>NUCLEOTIDE SEQUENCE [LARGE SCALE GENOMIC DNA]</scope>
    <source>
        <strain evidence="3">ATCC 26659 / Pp 5 / PN500</strain>
    </source>
</reference>
<dbReference type="InterPro" id="IPR036915">
    <property type="entry name" value="Cyclin-like_sf"/>
</dbReference>
<dbReference type="AlphaFoldDB" id="D3BC53"/>
<dbReference type="GeneID" id="31361559"/>